<feature type="transmembrane region" description="Helical" evidence="8">
    <location>
        <begin position="78"/>
        <end position="96"/>
    </location>
</feature>
<comment type="cofactor">
    <cofactor evidence="7">
        <name>Mg(2+)</name>
        <dbReference type="ChEBI" id="CHEBI:18420"/>
    </cofactor>
</comment>
<dbReference type="GO" id="GO:0071555">
    <property type="term" value="P:cell wall organization"/>
    <property type="evidence" value="ECO:0007669"/>
    <property type="project" value="TreeGrafter"/>
</dbReference>
<keyword evidence="4 8" id="KW-0812">Transmembrane</keyword>
<dbReference type="InterPro" id="IPR018480">
    <property type="entry name" value="PNAcMuramoyl-5peptid_Trfase_CS"/>
</dbReference>
<dbReference type="InterPro" id="IPR000715">
    <property type="entry name" value="Glycosyl_transferase_4"/>
</dbReference>
<feature type="transmembrane region" description="Helical" evidence="8">
    <location>
        <begin position="162"/>
        <end position="180"/>
    </location>
</feature>
<feature type="transmembrane region" description="Helical" evidence="8">
    <location>
        <begin position="325"/>
        <end position="344"/>
    </location>
</feature>
<evidence type="ECO:0000256" key="3">
    <source>
        <dbReference type="ARBA" id="ARBA00022679"/>
    </source>
</evidence>
<reference evidence="9 10" key="1">
    <citation type="submission" date="2019-03" db="EMBL/GenBank/DDBJ databases">
        <title>Genomic Encyclopedia of Archaeal and Bacterial Type Strains, Phase II (KMG-II): from individual species to whole genera.</title>
        <authorList>
            <person name="Goeker M."/>
        </authorList>
    </citation>
    <scope>NUCLEOTIDE SEQUENCE [LARGE SCALE GENOMIC DNA]</scope>
    <source>
        <strain evidence="9 10">RL-C</strain>
    </source>
</reference>
<evidence type="ECO:0000256" key="6">
    <source>
        <dbReference type="ARBA" id="ARBA00023136"/>
    </source>
</evidence>
<keyword evidence="6 8" id="KW-0472">Membrane</keyword>
<feature type="transmembrane region" description="Helical" evidence="8">
    <location>
        <begin position="6"/>
        <end position="28"/>
    </location>
</feature>
<protein>
    <submittedName>
        <fullName evidence="9">UDP-N-acetylmuramyl pentapeptide phosphotransferase/UDP-N-acetylglucosamine-1-phosphate transferase</fullName>
    </submittedName>
</protein>
<dbReference type="Pfam" id="PF00953">
    <property type="entry name" value="Glycos_transf_4"/>
    <property type="match status" value="1"/>
</dbReference>
<dbReference type="PROSITE" id="PS01348">
    <property type="entry name" value="MRAY_2"/>
    <property type="match status" value="1"/>
</dbReference>
<sequence>MKNITPFISILIAFYTSYKIIPVVIRIARLKNLVDEPNNRTSHKKAIPTLGGVGIFIGFAVASLLLASYYFVPEFNSLLLGMLILFFLGIKDDILVLSAKKKLVGQVIVAFFITFLGDVRLTSFDGILGIYDIPYWPSVLSTMFIFIALINAVNLIDGIDGLASGFGILAATFFGVDFYLLGHFAWAMLCFAMAGSLMAFFLYNVFGNTNKIFMGDTGSLVLGLFITTAMLKFININSVSNGPFSIDFAPVLALSVLVLPIFDTLRVFSIRIANGQSPFHPDKRHIHHLMLRLGFSHKASTSILLATNVALIATCFALQSLPMNYQILVLSSIVFLLIGLLWRLSQKYTHSNTKENIAKPQKIEEIDQLKDLKNKIFEHMN</sequence>
<feature type="transmembrane region" description="Helical" evidence="8">
    <location>
        <begin position="299"/>
        <end position="319"/>
    </location>
</feature>
<dbReference type="Proteomes" id="UP000294830">
    <property type="component" value="Unassembled WGS sequence"/>
</dbReference>
<dbReference type="PANTHER" id="PTHR22926:SF3">
    <property type="entry name" value="UNDECAPRENYL-PHOSPHATE ALPHA-N-ACETYLGLUCOSAMINYL 1-PHOSPHATE TRANSFERASE"/>
    <property type="match status" value="1"/>
</dbReference>
<gene>
    <name evidence="9" type="ORF">CLV25_101432</name>
</gene>
<keyword evidence="7" id="KW-0460">Magnesium</keyword>
<keyword evidence="5 8" id="KW-1133">Transmembrane helix</keyword>
<dbReference type="GO" id="GO:0005886">
    <property type="term" value="C:plasma membrane"/>
    <property type="evidence" value="ECO:0007669"/>
    <property type="project" value="UniProtKB-SubCell"/>
</dbReference>
<evidence type="ECO:0000256" key="2">
    <source>
        <dbReference type="ARBA" id="ARBA00022475"/>
    </source>
</evidence>
<evidence type="ECO:0000256" key="5">
    <source>
        <dbReference type="ARBA" id="ARBA00022989"/>
    </source>
</evidence>
<evidence type="ECO:0000313" key="9">
    <source>
        <dbReference type="EMBL" id="TCN73211.1"/>
    </source>
</evidence>
<accession>A0A4V6NM40</accession>
<dbReference type="PANTHER" id="PTHR22926">
    <property type="entry name" value="PHOSPHO-N-ACETYLMURAMOYL-PENTAPEPTIDE-TRANSFERASE"/>
    <property type="match status" value="1"/>
</dbReference>
<dbReference type="CDD" id="cd06853">
    <property type="entry name" value="GT_WecA_like"/>
    <property type="match status" value="1"/>
</dbReference>
<feature type="binding site" evidence="7">
    <location>
        <position position="154"/>
    </location>
    <ligand>
        <name>Mg(2+)</name>
        <dbReference type="ChEBI" id="CHEBI:18420"/>
    </ligand>
</feature>
<feature type="transmembrane region" description="Helical" evidence="8">
    <location>
        <begin position="103"/>
        <end position="123"/>
    </location>
</feature>
<evidence type="ECO:0000256" key="4">
    <source>
        <dbReference type="ARBA" id="ARBA00022692"/>
    </source>
</evidence>
<comment type="subcellular location">
    <subcellularLocation>
        <location evidence="1">Cell membrane</location>
        <topology evidence="1">Multi-pass membrane protein</topology>
    </subcellularLocation>
</comment>
<name>A0A4V6NM40_9BACT</name>
<dbReference type="GO" id="GO:0016780">
    <property type="term" value="F:phosphotransferase activity, for other substituted phosphate groups"/>
    <property type="evidence" value="ECO:0007669"/>
    <property type="project" value="InterPro"/>
</dbReference>
<comment type="caution">
    <text evidence="9">The sequence shown here is derived from an EMBL/GenBank/DDBJ whole genome shotgun (WGS) entry which is preliminary data.</text>
</comment>
<organism evidence="9 10">
    <name type="scientific">Acetobacteroides hydrogenigenes</name>
    <dbReference type="NCBI Taxonomy" id="979970"/>
    <lineage>
        <taxon>Bacteria</taxon>
        <taxon>Pseudomonadati</taxon>
        <taxon>Bacteroidota</taxon>
        <taxon>Bacteroidia</taxon>
        <taxon>Bacteroidales</taxon>
        <taxon>Rikenellaceae</taxon>
        <taxon>Acetobacteroides</taxon>
    </lineage>
</organism>
<evidence type="ECO:0000256" key="7">
    <source>
        <dbReference type="PIRSR" id="PIRSR600715-1"/>
    </source>
</evidence>
<dbReference type="GO" id="GO:0046872">
    <property type="term" value="F:metal ion binding"/>
    <property type="evidence" value="ECO:0007669"/>
    <property type="project" value="UniProtKB-KW"/>
</dbReference>
<proteinExistence type="predicted"/>
<dbReference type="RefSeq" id="WP_131837986.1">
    <property type="nucleotide sequence ID" value="NZ_SLWB01000001.1"/>
</dbReference>
<keyword evidence="2" id="KW-1003">Cell membrane</keyword>
<keyword evidence="3 9" id="KW-0808">Transferase</keyword>
<evidence type="ECO:0000313" key="10">
    <source>
        <dbReference type="Proteomes" id="UP000294830"/>
    </source>
</evidence>
<feature type="transmembrane region" description="Helical" evidence="8">
    <location>
        <begin position="248"/>
        <end position="268"/>
    </location>
</feature>
<feature type="transmembrane region" description="Helical" evidence="8">
    <location>
        <begin position="135"/>
        <end position="155"/>
    </location>
</feature>
<evidence type="ECO:0000256" key="8">
    <source>
        <dbReference type="SAM" id="Phobius"/>
    </source>
</evidence>
<dbReference type="AlphaFoldDB" id="A0A4V6NM40"/>
<keyword evidence="7" id="KW-0479">Metal-binding</keyword>
<dbReference type="OrthoDB" id="9783652at2"/>
<dbReference type="EMBL" id="SLWB01000001">
    <property type="protein sequence ID" value="TCN73211.1"/>
    <property type="molecule type" value="Genomic_DNA"/>
</dbReference>
<dbReference type="GO" id="GO:0009103">
    <property type="term" value="P:lipopolysaccharide biosynthetic process"/>
    <property type="evidence" value="ECO:0007669"/>
    <property type="project" value="TreeGrafter"/>
</dbReference>
<feature type="binding site" evidence="7">
    <location>
        <position position="216"/>
    </location>
    <ligand>
        <name>Mg(2+)</name>
        <dbReference type="ChEBI" id="CHEBI:18420"/>
    </ligand>
</feature>
<evidence type="ECO:0000256" key="1">
    <source>
        <dbReference type="ARBA" id="ARBA00004651"/>
    </source>
</evidence>
<dbReference type="GO" id="GO:0044038">
    <property type="term" value="P:cell wall macromolecule biosynthetic process"/>
    <property type="evidence" value="ECO:0007669"/>
    <property type="project" value="TreeGrafter"/>
</dbReference>
<feature type="transmembrane region" description="Helical" evidence="8">
    <location>
        <begin position="218"/>
        <end position="236"/>
    </location>
</feature>
<keyword evidence="10" id="KW-1185">Reference proteome</keyword>
<feature type="transmembrane region" description="Helical" evidence="8">
    <location>
        <begin position="186"/>
        <end position="206"/>
    </location>
</feature>
<feature type="transmembrane region" description="Helical" evidence="8">
    <location>
        <begin position="49"/>
        <end position="72"/>
    </location>
</feature>